<evidence type="ECO:0000256" key="1">
    <source>
        <dbReference type="SAM" id="MobiDB-lite"/>
    </source>
</evidence>
<sequence length="122" mass="12677">MPLLLTIGLAVSLVTVALLLLTRRRSSAAPTAPEPDPAPSGPRAPITEPAPDRSRFPASAPDRARSPEPTPGTGAGLVAVVDPGPFGSRGWIVLDAERSALAWEPLAQRPASSAERPRCSRS</sequence>
<dbReference type="EMBL" id="JAHXZI010000034">
    <property type="protein sequence ID" value="MBW6439992.1"/>
    <property type="molecule type" value="Genomic_DNA"/>
</dbReference>
<proteinExistence type="predicted"/>
<accession>A0ABS7BGG3</accession>
<organism evidence="2 3">
    <name type="scientific">Actinoplanes hulinensis</name>
    <dbReference type="NCBI Taxonomy" id="1144547"/>
    <lineage>
        <taxon>Bacteria</taxon>
        <taxon>Bacillati</taxon>
        <taxon>Actinomycetota</taxon>
        <taxon>Actinomycetes</taxon>
        <taxon>Micromonosporales</taxon>
        <taxon>Micromonosporaceae</taxon>
        <taxon>Actinoplanes</taxon>
    </lineage>
</organism>
<feature type="region of interest" description="Disordered" evidence="1">
    <location>
        <begin position="25"/>
        <end position="81"/>
    </location>
</feature>
<comment type="caution">
    <text evidence="2">The sequence shown here is derived from an EMBL/GenBank/DDBJ whole genome shotgun (WGS) entry which is preliminary data.</text>
</comment>
<feature type="compositionally biased region" description="Pro residues" evidence="1">
    <location>
        <begin position="32"/>
        <end position="42"/>
    </location>
</feature>
<evidence type="ECO:0000313" key="2">
    <source>
        <dbReference type="EMBL" id="MBW6439992.1"/>
    </source>
</evidence>
<keyword evidence="3" id="KW-1185">Reference proteome</keyword>
<evidence type="ECO:0000313" key="3">
    <source>
        <dbReference type="Proteomes" id="UP001519863"/>
    </source>
</evidence>
<reference evidence="2 3" key="1">
    <citation type="journal article" date="2013" name="Antonie Van Leeuwenhoek">
        <title>Actinoplanes hulinensis sp. nov., a novel actinomycete isolated from soybean root (Glycine max (L.) Merr).</title>
        <authorList>
            <person name="Shen Y."/>
            <person name="Liu C."/>
            <person name="Wang X."/>
            <person name="Zhao J."/>
            <person name="Jia F."/>
            <person name="Zhang Y."/>
            <person name="Wang L."/>
            <person name="Yang D."/>
            <person name="Xiang W."/>
        </authorList>
    </citation>
    <scope>NUCLEOTIDE SEQUENCE [LARGE SCALE GENOMIC DNA]</scope>
    <source>
        <strain evidence="2 3">NEAU-M9</strain>
    </source>
</reference>
<name>A0ABS7BGG3_9ACTN</name>
<protein>
    <submittedName>
        <fullName evidence="2">Uncharacterized protein</fullName>
    </submittedName>
</protein>
<dbReference type="RefSeq" id="WP_220149111.1">
    <property type="nucleotide sequence ID" value="NZ_JAHXZI010000034.1"/>
</dbReference>
<gene>
    <name evidence="2" type="ORF">KZ829_40320</name>
</gene>
<dbReference type="Proteomes" id="UP001519863">
    <property type="component" value="Unassembled WGS sequence"/>
</dbReference>